<keyword evidence="1" id="KW-0614">Plasmid</keyword>
<dbReference type="PATRIC" id="fig|927704.6.peg.3532"/>
<geneLocation type="plasmid" evidence="1 2">
    <name>pSRC5</name>
</geneLocation>
<evidence type="ECO:0000313" key="1">
    <source>
        <dbReference type="EMBL" id="BAL85189.1"/>
    </source>
</evidence>
<dbReference type="AlphaFoldDB" id="I0GWQ2"/>
<accession>I0GWQ2</accession>
<name>I0GWQ2_SELRL</name>
<evidence type="ECO:0000313" key="2">
    <source>
        <dbReference type="Proteomes" id="UP000007887"/>
    </source>
</evidence>
<dbReference type="EMBL" id="AP012301">
    <property type="protein sequence ID" value="BAL85189.1"/>
    <property type="molecule type" value="Genomic_DNA"/>
</dbReference>
<dbReference type="OrthoDB" id="9803231at2"/>
<evidence type="ECO:0008006" key="3">
    <source>
        <dbReference type="Google" id="ProtNLM"/>
    </source>
</evidence>
<dbReference type="SUPFAM" id="SSF88659">
    <property type="entry name" value="Sigma3 and sigma4 domains of RNA polymerase sigma factors"/>
    <property type="match status" value="1"/>
</dbReference>
<sequence length="130" mass="15392">MFVAKTTEGNKHKNGPVSQPLYNHYEYDRINDSVDVRIREIQHFAEFLHSTDISSRIVADEIVQILKKIPRLERAAIFFRHGLDLKWEDAAKKLNMSRSSTQRLTNSALQHCREILEQQFKEQQQQKERE</sequence>
<dbReference type="InterPro" id="IPR036388">
    <property type="entry name" value="WH-like_DNA-bd_sf"/>
</dbReference>
<dbReference type="InterPro" id="IPR013324">
    <property type="entry name" value="RNA_pol_sigma_r3/r4-like"/>
</dbReference>
<dbReference type="Proteomes" id="UP000007887">
    <property type="component" value="Plasmid pSRC5"/>
</dbReference>
<dbReference type="KEGG" id="sri:SELR_pSRC500150"/>
<proteinExistence type="predicted"/>
<protein>
    <recommendedName>
        <fullName evidence="3">RNA polymerase sigma-70 factor, ECF subfamily</fullName>
    </recommendedName>
</protein>
<dbReference type="Gene3D" id="1.10.10.10">
    <property type="entry name" value="Winged helix-like DNA-binding domain superfamily/Winged helix DNA-binding domain"/>
    <property type="match status" value="1"/>
</dbReference>
<dbReference type="RefSeq" id="WP_014426207.1">
    <property type="nucleotide sequence ID" value="NC_017074.1"/>
</dbReference>
<reference evidence="1 2" key="1">
    <citation type="submission" date="2011-10" db="EMBL/GenBank/DDBJ databases">
        <title>Whole genome sequence of Selenomonas ruminantium subsp. lactilytica TAM6421.</title>
        <authorList>
            <person name="Oguchi A."/>
            <person name="Ankai A."/>
            <person name="Kaneko J."/>
            <person name="Yamada-Narita S."/>
            <person name="Fukui S."/>
            <person name="Takahashi M."/>
            <person name="Onodera T."/>
            <person name="Kojima S."/>
            <person name="Fushimi T."/>
            <person name="Abe N."/>
            <person name="Kamio Y."/>
            <person name="Yamazaki S."/>
            <person name="Fujita N."/>
        </authorList>
    </citation>
    <scope>NUCLEOTIDE SEQUENCE [LARGE SCALE GENOMIC DNA]</scope>
    <source>
        <strain evidence="2">NBRC 103574 / TAM6421</strain>
        <plasmid evidence="1 2">pSRC5</plasmid>
    </source>
</reference>
<dbReference type="HOGENOM" id="CLU_1936665_0_0_9"/>
<organism evidence="1 2">
    <name type="scientific">Selenomonas ruminantium subsp. lactilytica (strain NBRC 103574 / TAM6421)</name>
    <dbReference type="NCBI Taxonomy" id="927704"/>
    <lineage>
        <taxon>Bacteria</taxon>
        <taxon>Bacillati</taxon>
        <taxon>Bacillota</taxon>
        <taxon>Negativicutes</taxon>
        <taxon>Selenomonadales</taxon>
        <taxon>Selenomonadaceae</taxon>
        <taxon>Selenomonas</taxon>
    </lineage>
</organism>
<gene>
    <name evidence="1" type="ordered locus">SELR_pSRC500150</name>
</gene>